<dbReference type="Proteomes" id="UP000030649">
    <property type="component" value="Unassembled WGS sequence"/>
</dbReference>
<gene>
    <name evidence="8" type="ORF">J07HQW1_03146</name>
</gene>
<dbReference type="GO" id="GO:0005737">
    <property type="term" value="C:cytoplasm"/>
    <property type="evidence" value="ECO:0007669"/>
    <property type="project" value="TreeGrafter"/>
</dbReference>
<feature type="active site" description="Nucleophile" evidence="5">
    <location>
        <position position="163"/>
    </location>
</feature>
<evidence type="ECO:0000313" key="8">
    <source>
        <dbReference type="EMBL" id="ERG93091.1"/>
    </source>
</evidence>
<feature type="site" description="Cleavage; by autolysis" evidence="7">
    <location>
        <begin position="162"/>
        <end position="163"/>
    </location>
</feature>
<comment type="catalytic activity">
    <reaction evidence="4">
        <text>L-asparagine + H2O = L-aspartate + NH4(+)</text>
        <dbReference type="Rhea" id="RHEA:21016"/>
        <dbReference type="ChEBI" id="CHEBI:15377"/>
        <dbReference type="ChEBI" id="CHEBI:28938"/>
        <dbReference type="ChEBI" id="CHEBI:29991"/>
        <dbReference type="ChEBI" id="CHEBI:58048"/>
        <dbReference type="EC" id="3.5.1.1"/>
    </reaction>
</comment>
<evidence type="ECO:0000256" key="4">
    <source>
        <dbReference type="ARBA" id="ARBA00049366"/>
    </source>
</evidence>
<dbReference type="STRING" id="1238424.J07HQW1_03146"/>
<sequence length="282" mass="28993">MRIVLHGGAGDSPEAPIQRQSILDETATDAVRSDTPIDAVETALQELESADQFNAGSSGAVQTDGVPRTDAGIMQSTRDIGAACAMTGVEHAISAARVVCEETPHILLAGEQAVTLAADYGVRTNVSLLSDADRARWDDADIPIGSSQTTLEWVADRFGGHDTVGAVAHDGNRYAAGTSTRGRWFALAGRVGDVPQVGAGFYCSPAGGASATGAGEDIARVTLSRIAVNHLMNGHTADEAATTALETFVETTASEAGLIVMGSETVGIATNAPTMQTSVAQR</sequence>
<evidence type="ECO:0000313" key="9">
    <source>
        <dbReference type="Proteomes" id="UP000030649"/>
    </source>
</evidence>
<dbReference type="PANTHER" id="PTHR10188:SF6">
    <property type="entry name" value="N(4)-(BETA-N-ACETYLGLUCOSAMINYL)-L-ASPARAGINASE"/>
    <property type="match status" value="1"/>
</dbReference>
<dbReference type="Gene3D" id="3.60.20.30">
    <property type="entry name" value="(Glycosyl)asparaginase"/>
    <property type="match status" value="1"/>
</dbReference>
<evidence type="ECO:0000256" key="1">
    <source>
        <dbReference type="ARBA" id="ARBA00012920"/>
    </source>
</evidence>
<dbReference type="PANTHER" id="PTHR10188">
    <property type="entry name" value="L-ASPARAGINASE"/>
    <property type="match status" value="1"/>
</dbReference>
<dbReference type="InterPro" id="IPR000246">
    <property type="entry name" value="Peptidase_T2"/>
</dbReference>
<organism evidence="8 9">
    <name type="scientific">Haloquadratum walsbyi J07HQW1</name>
    <dbReference type="NCBI Taxonomy" id="1238424"/>
    <lineage>
        <taxon>Archaea</taxon>
        <taxon>Methanobacteriati</taxon>
        <taxon>Methanobacteriota</taxon>
        <taxon>Stenosarchaea group</taxon>
        <taxon>Halobacteria</taxon>
        <taxon>Halobacteriales</taxon>
        <taxon>Haloferacaceae</taxon>
        <taxon>Haloquadratum</taxon>
    </lineage>
</organism>
<dbReference type="HOGENOM" id="CLU_021603_1_2_2"/>
<evidence type="ECO:0000256" key="7">
    <source>
        <dbReference type="PIRSR" id="PIRSR600246-3"/>
    </source>
</evidence>
<evidence type="ECO:0000256" key="3">
    <source>
        <dbReference type="ARBA" id="ARBA00044776"/>
    </source>
</evidence>
<dbReference type="InterPro" id="IPR029055">
    <property type="entry name" value="Ntn_hydrolases_N"/>
</dbReference>
<evidence type="ECO:0000256" key="2">
    <source>
        <dbReference type="ARBA" id="ARBA00030414"/>
    </source>
</evidence>
<name>U1PLI4_9EURY</name>
<feature type="binding site" evidence="6">
    <location>
        <begin position="190"/>
        <end position="193"/>
    </location>
    <ligand>
        <name>substrate</name>
    </ligand>
</feature>
<dbReference type="Pfam" id="PF01112">
    <property type="entry name" value="Asparaginase_2"/>
    <property type="match status" value="1"/>
</dbReference>
<feature type="binding site" evidence="6">
    <location>
        <begin position="212"/>
        <end position="215"/>
    </location>
    <ligand>
        <name>substrate</name>
    </ligand>
</feature>
<dbReference type="EC" id="3.5.1.1" evidence="1"/>
<dbReference type="EMBL" id="KE356560">
    <property type="protein sequence ID" value="ERG93091.1"/>
    <property type="molecule type" value="Genomic_DNA"/>
</dbReference>
<dbReference type="SUPFAM" id="SSF56235">
    <property type="entry name" value="N-terminal nucleophile aminohydrolases (Ntn hydrolases)"/>
    <property type="match status" value="1"/>
</dbReference>
<dbReference type="GO" id="GO:0004067">
    <property type="term" value="F:asparaginase activity"/>
    <property type="evidence" value="ECO:0007669"/>
    <property type="project" value="UniProtKB-EC"/>
</dbReference>
<reference evidence="8 9" key="1">
    <citation type="journal article" date="2013" name="PLoS ONE">
        <title>Assembly-driven community genomics of a hypersaline microbial ecosystem.</title>
        <authorList>
            <person name="Podell S."/>
            <person name="Ugalde J.A."/>
            <person name="Narasingarao P."/>
            <person name="Banfield J.F."/>
            <person name="Heidelberg K.B."/>
            <person name="Allen E.E."/>
        </authorList>
    </citation>
    <scope>NUCLEOTIDE SEQUENCE [LARGE SCALE GENOMIC DNA]</scope>
    <source>
        <strain evidence="9">J07HQW1</strain>
    </source>
</reference>
<protein>
    <recommendedName>
        <fullName evidence="3">Plant-type L-asparaginase</fullName>
        <ecNumber evidence="1">3.5.1.1</ecNumber>
    </recommendedName>
    <alternativeName>
        <fullName evidence="2">L-asparagine amidohydrolase</fullName>
    </alternativeName>
</protein>
<dbReference type="AlphaFoldDB" id="U1PLI4"/>
<proteinExistence type="predicted"/>
<accession>U1PLI4</accession>
<evidence type="ECO:0000256" key="6">
    <source>
        <dbReference type="PIRSR" id="PIRSR600246-2"/>
    </source>
</evidence>
<evidence type="ECO:0000256" key="5">
    <source>
        <dbReference type="PIRSR" id="PIRSR600246-1"/>
    </source>
</evidence>